<sequence>MRIGIVVPCYNEEKRLNVELFVKFIKTRENYHVCFVNDGSKDDTLLMLEHIKREVPLTTSILDIKKNKGKRAAIRVGARYLFSSENVDYIGYMNARSFSDFNDFDDVVSEVENSFNSQNKIASGNDLKRGRFKNLFFDMLKKNVSNALKWRLEFINKPQIQFVSTDS</sequence>
<organism evidence="2 3">
    <name type="scientific">Abyssalbus ytuae</name>
    <dbReference type="NCBI Taxonomy" id="2926907"/>
    <lineage>
        <taxon>Bacteria</taxon>
        <taxon>Pseudomonadati</taxon>
        <taxon>Bacteroidota</taxon>
        <taxon>Flavobacteriia</taxon>
        <taxon>Flavobacteriales</taxon>
        <taxon>Flavobacteriaceae</taxon>
        <taxon>Abyssalbus</taxon>
    </lineage>
</organism>
<dbReference type="AlphaFoldDB" id="A0A9E7D4L1"/>
<dbReference type="Proteomes" id="UP000831290">
    <property type="component" value="Chromosome"/>
</dbReference>
<evidence type="ECO:0000313" key="3">
    <source>
        <dbReference type="Proteomes" id="UP000831290"/>
    </source>
</evidence>
<dbReference type="EMBL" id="CP094358">
    <property type="protein sequence ID" value="UOB19059.1"/>
    <property type="molecule type" value="Genomic_DNA"/>
</dbReference>
<name>A0A9E7D4L1_9FLAO</name>
<gene>
    <name evidence="2" type="ORF">MQE35_07115</name>
</gene>
<dbReference type="Pfam" id="PF00535">
    <property type="entry name" value="Glycos_transf_2"/>
    <property type="match status" value="1"/>
</dbReference>
<evidence type="ECO:0000259" key="1">
    <source>
        <dbReference type="Pfam" id="PF00535"/>
    </source>
</evidence>
<dbReference type="KEGG" id="fbm:MQE35_07115"/>
<reference evidence="2" key="1">
    <citation type="submission" date="2022-03" db="EMBL/GenBank/DDBJ databases">
        <title>Description of Abyssus ytuae gen. nov., sp. nov., a novel member of the family Flavobacteriaceae isolated from the sediment of Mariana Trench.</title>
        <authorList>
            <person name="Zhang J."/>
            <person name="Xu X."/>
        </authorList>
    </citation>
    <scope>NUCLEOTIDE SEQUENCE</scope>
    <source>
        <strain evidence="2">MT3330</strain>
    </source>
</reference>
<keyword evidence="2" id="KW-0808">Transferase</keyword>
<dbReference type="RefSeq" id="WP_255845676.1">
    <property type="nucleotide sequence ID" value="NZ_CP094358.1"/>
</dbReference>
<dbReference type="GO" id="GO:0016757">
    <property type="term" value="F:glycosyltransferase activity"/>
    <property type="evidence" value="ECO:0007669"/>
    <property type="project" value="UniProtKB-KW"/>
</dbReference>
<keyword evidence="3" id="KW-1185">Reference proteome</keyword>
<dbReference type="InterPro" id="IPR029044">
    <property type="entry name" value="Nucleotide-diphossugar_trans"/>
</dbReference>
<keyword evidence="2" id="KW-0328">Glycosyltransferase</keyword>
<feature type="domain" description="Glycosyltransferase 2-like" evidence="1">
    <location>
        <begin position="5"/>
        <end position="113"/>
    </location>
</feature>
<dbReference type="GO" id="GO:0006487">
    <property type="term" value="P:protein N-linked glycosylation"/>
    <property type="evidence" value="ECO:0007669"/>
    <property type="project" value="TreeGrafter"/>
</dbReference>
<dbReference type="SUPFAM" id="SSF53448">
    <property type="entry name" value="Nucleotide-diphospho-sugar transferases"/>
    <property type="match status" value="1"/>
</dbReference>
<evidence type="ECO:0000313" key="2">
    <source>
        <dbReference type="EMBL" id="UOB19059.1"/>
    </source>
</evidence>
<protein>
    <submittedName>
        <fullName evidence="2">Glycosyltransferase</fullName>
        <ecNumber evidence="2">2.4.-.-</ecNumber>
    </submittedName>
</protein>
<dbReference type="PANTHER" id="PTHR10859">
    <property type="entry name" value="GLYCOSYL TRANSFERASE"/>
    <property type="match status" value="1"/>
</dbReference>
<dbReference type="EC" id="2.4.-.-" evidence="2"/>
<dbReference type="Gene3D" id="3.90.550.10">
    <property type="entry name" value="Spore Coat Polysaccharide Biosynthesis Protein SpsA, Chain A"/>
    <property type="match status" value="1"/>
</dbReference>
<dbReference type="PANTHER" id="PTHR10859:SF91">
    <property type="entry name" value="DOLICHYL-PHOSPHATE BETA-GLUCOSYLTRANSFERASE"/>
    <property type="match status" value="1"/>
</dbReference>
<accession>A0A9E7D4L1</accession>
<proteinExistence type="predicted"/>
<dbReference type="InterPro" id="IPR001173">
    <property type="entry name" value="Glyco_trans_2-like"/>
</dbReference>